<dbReference type="AlphaFoldDB" id="A0A944M6G7"/>
<dbReference type="GO" id="GO:0016285">
    <property type="term" value="F:alanyl aminopeptidase activity"/>
    <property type="evidence" value="ECO:0007669"/>
    <property type="project" value="UniProtKB-EC"/>
</dbReference>
<evidence type="ECO:0000256" key="4">
    <source>
        <dbReference type="ARBA" id="ARBA00012564"/>
    </source>
</evidence>
<dbReference type="Pfam" id="PF01433">
    <property type="entry name" value="Peptidase_M1"/>
    <property type="match status" value="1"/>
</dbReference>
<proteinExistence type="inferred from homology"/>
<evidence type="ECO:0000256" key="7">
    <source>
        <dbReference type="ARBA" id="ARBA00022670"/>
    </source>
</evidence>
<dbReference type="Proteomes" id="UP000770889">
    <property type="component" value="Unassembled WGS sequence"/>
</dbReference>
<dbReference type="GO" id="GO:0008270">
    <property type="term" value="F:zinc ion binding"/>
    <property type="evidence" value="ECO:0007669"/>
    <property type="project" value="InterPro"/>
</dbReference>
<evidence type="ECO:0000256" key="8">
    <source>
        <dbReference type="ARBA" id="ARBA00022723"/>
    </source>
</evidence>
<keyword evidence="11" id="KW-0482">Metalloprotease</keyword>
<dbReference type="SUPFAM" id="SSF55486">
    <property type="entry name" value="Metalloproteases ('zincins'), catalytic domain"/>
    <property type="match status" value="1"/>
</dbReference>
<reference evidence="15 16" key="1">
    <citation type="submission" date="2021-05" db="EMBL/GenBank/DDBJ databases">
        <title>Genetic and Functional Diversity in Clade A Lucinid endosymbionts from the Bahamas.</title>
        <authorList>
            <person name="Giani N.M."/>
            <person name="Engel A.S."/>
            <person name="Campbell B.J."/>
        </authorList>
    </citation>
    <scope>NUCLEOTIDE SEQUENCE [LARGE SCALE GENOMIC DNA]</scope>
    <source>
        <strain evidence="15">LUC16012Gg_MoonRockCtena</strain>
    </source>
</reference>
<feature type="active site" description="Proton donor" evidence="12">
    <location>
        <position position="324"/>
    </location>
</feature>
<gene>
    <name evidence="15" type="ORF">KME65_07885</name>
</gene>
<protein>
    <recommendedName>
        <fullName evidence="5">Aminopeptidase N</fullName>
        <ecNumber evidence="4">3.4.11.2</ecNumber>
    </recommendedName>
</protein>
<keyword evidence="10 13" id="KW-0862">Zinc</keyword>
<dbReference type="PANTHER" id="PTHR45726">
    <property type="entry name" value="LEUKOTRIENE A-4 HYDROLASE"/>
    <property type="match status" value="1"/>
</dbReference>
<keyword evidence="8 13" id="KW-0479">Metal-binding</keyword>
<evidence type="ECO:0000256" key="10">
    <source>
        <dbReference type="ARBA" id="ARBA00022833"/>
    </source>
</evidence>
<feature type="active site" description="Proton acceptor" evidence="12">
    <location>
        <position position="238"/>
    </location>
</feature>
<accession>A0A944M6G7</accession>
<organism evidence="15 16">
    <name type="scientific">Candidatus Thiodiazotropha taylori</name>
    <dbReference type="NCBI Taxonomy" id="2792791"/>
    <lineage>
        <taxon>Bacteria</taxon>
        <taxon>Pseudomonadati</taxon>
        <taxon>Pseudomonadota</taxon>
        <taxon>Gammaproteobacteria</taxon>
        <taxon>Chromatiales</taxon>
        <taxon>Sedimenticolaceae</taxon>
        <taxon>Candidatus Thiodiazotropha</taxon>
    </lineage>
</organism>
<sequence length="397" mass="43370">MTNLIVDLDSMRASADIVLAGSLASTGASFEIGDLIVEQVTSNATQLNFRTGQGRLDVGVPLSVQDQTLTIDYRFAIQDDFNGLLRSGATFIWPYYCGNLFPCRSEPAEGSSYSLMLEGVPDGATGLFPQSITMDVPAYMVGWAVASYSYQALGQTVNGTEVGVYYRAGEEQNALSGTRHLRDVFDWYEQTFGEYGFGQKVASVSVDWGGEAFGGIEHHPFWHIASGSMSDPVIHAHEAAHGWFGNGVRIGCWEDFVLSEGLASYLAARALEAVAGEAIGDQVWASYKNQLDSLQNSSENKIAWPQGCNEIDILEDGLFGTAPYMKGAFFFKHLESVLGSNRFDRLLRDFYRANRGGAVTLQALLTLIGEESDYDPAQCAQAWLRNEALPQVELCGY</sequence>
<keyword evidence="7" id="KW-0645">Protease</keyword>
<keyword evidence="6" id="KW-0963">Cytoplasm</keyword>
<comment type="catalytic activity">
    <reaction evidence="1">
        <text>Release of an N-terminal amino acid, Xaa-|-Yaa- from a peptide, amide or arylamide. Xaa is preferably Ala, but may be most amino acids including Pro (slow action). When a terminal hydrophobic residue is followed by a prolyl residue, the two may be released as an intact Xaa-Pro dipeptide.</text>
        <dbReference type="EC" id="3.4.11.2"/>
    </reaction>
</comment>
<evidence type="ECO:0000256" key="11">
    <source>
        <dbReference type="ARBA" id="ARBA00023049"/>
    </source>
</evidence>
<evidence type="ECO:0000256" key="6">
    <source>
        <dbReference type="ARBA" id="ARBA00022490"/>
    </source>
</evidence>
<comment type="cofactor">
    <cofactor evidence="13">
        <name>Zn(2+)</name>
        <dbReference type="ChEBI" id="CHEBI:29105"/>
    </cofactor>
    <text evidence="13">Binds 1 zinc ion per subunit.</text>
</comment>
<evidence type="ECO:0000256" key="2">
    <source>
        <dbReference type="ARBA" id="ARBA00004496"/>
    </source>
</evidence>
<feature type="binding site" evidence="13">
    <location>
        <position position="241"/>
    </location>
    <ligand>
        <name>Zn(2+)</name>
        <dbReference type="ChEBI" id="CHEBI:29105"/>
        <note>catalytic</note>
    </ligand>
</feature>
<dbReference type="PRINTS" id="PR00756">
    <property type="entry name" value="ALADIPTASE"/>
</dbReference>
<dbReference type="GO" id="GO:0005737">
    <property type="term" value="C:cytoplasm"/>
    <property type="evidence" value="ECO:0007669"/>
    <property type="project" value="UniProtKB-SubCell"/>
</dbReference>
<evidence type="ECO:0000256" key="12">
    <source>
        <dbReference type="PIRSR" id="PIRSR634015-1"/>
    </source>
</evidence>
<dbReference type="Gene3D" id="1.10.390.10">
    <property type="entry name" value="Neutral Protease Domain 2"/>
    <property type="match status" value="1"/>
</dbReference>
<comment type="similarity">
    <text evidence="3">Belongs to the peptidase M1 family.</text>
</comment>
<name>A0A944M6G7_9GAMM</name>
<evidence type="ECO:0000256" key="9">
    <source>
        <dbReference type="ARBA" id="ARBA00022801"/>
    </source>
</evidence>
<dbReference type="InterPro" id="IPR001930">
    <property type="entry name" value="Peptidase_M1"/>
</dbReference>
<dbReference type="PANTHER" id="PTHR45726:SF3">
    <property type="entry name" value="LEUKOTRIENE A-4 HYDROLASE"/>
    <property type="match status" value="1"/>
</dbReference>
<evidence type="ECO:0000256" key="13">
    <source>
        <dbReference type="PIRSR" id="PIRSR634015-3"/>
    </source>
</evidence>
<dbReference type="InterPro" id="IPR034015">
    <property type="entry name" value="M1_LTA4H"/>
</dbReference>
<evidence type="ECO:0000259" key="14">
    <source>
        <dbReference type="Pfam" id="PF01433"/>
    </source>
</evidence>
<evidence type="ECO:0000256" key="1">
    <source>
        <dbReference type="ARBA" id="ARBA00000098"/>
    </source>
</evidence>
<dbReference type="GO" id="GO:0006508">
    <property type="term" value="P:proteolysis"/>
    <property type="evidence" value="ECO:0007669"/>
    <property type="project" value="UniProtKB-KW"/>
</dbReference>
<evidence type="ECO:0000256" key="3">
    <source>
        <dbReference type="ARBA" id="ARBA00010136"/>
    </source>
</evidence>
<dbReference type="InterPro" id="IPR027268">
    <property type="entry name" value="Peptidase_M4/M1_CTD_sf"/>
</dbReference>
<evidence type="ECO:0000256" key="5">
    <source>
        <dbReference type="ARBA" id="ARBA00015611"/>
    </source>
</evidence>
<keyword evidence="9" id="KW-0378">Hydrolase</keyword>
<dbReference type="EC" id="3.4.11.2" evidence="4"/>
<evidence type="ECO:0000313" key="15">
    <source>
        <dbReference type="EMBL" id="MBT2988871.1"/>
    </source>
</evidence>
<dbReference type="GO" id="GO:0008237">
    <property type="term" value="F:metallopeptidase activity"/>
    <property type="evidence" value="ECO:0007669"/>
    <property type="project" value="UniProtKB-KW"/>
</dbReference>
<feature type="binding site" evidence="13">
    <location>
        <position position="260"/>
    </location>
    <ligand>
        <name>Zn(2+)</name>
        <dbReference type="ChEBI" id="CHEBI:29105"/>
        <note>catalytic</note>
    </ligand>
</feature>
<comment type="subcellular location">
    <subcellularLocation>
        <location evidence="2">Cytoplasm</location>
    </subcellularLocation>
</comment>
<dbReference type="InterPro" id="IPR014782">
    <property type="entry name" value="Peptidase_M1_dom"/>
</dbReference>
<comment type="caution">
    <text evidence="15">The sequence shown here is derived from an EMBL/GenBank/DDBJ whole genome shotgun (WGS) entry which is preliminary data.</text>
</comment>
<feature type="binding site" evidence="13">
    <location>
        <position position="237"/>
    </location>
    <ligand>
        <name>Zn(2+)</name>
        <dbReference type="ChEBI" id="CHEBI:29105"/>
        <note>catalytic</note>
    </ligand>
</feature>
<evidence type="ECO:0000313" key="16">
    <source>
        <dbReference type="Proteomes" id="UP000770889"/>
    </source>
</evidence>
<dbReference type="EMBL" id="JAHHGM010000006">
    <property type="protein sequence ID" value="MBT2988871.1"/>
    <property type="molecule type" value="Genomic_DNA"/>
</dbReference>
<feature type="domain" description="Peptidase M1 membrane alanine aminopeptidase" evidence="14">
    <location>
        <begin position="235"/>
        <end position="378"/>
    </location>
</feature>